<accession>F6D4B0</accession>
<dbReference type="KEGG" id="mew:MSWAN_1088"/>
<dbReference type="InterPro" id="IPR035439">
    <property type="entry name" value="UPF0145_dom_sf"/>
</dbReference>
<feature type="transmembrane region" description="Helical" evidence="1">
    <location>
        <begin position="14"/>
        <end position="39"/>
    </location>
</feature>
<feature type="transmembrane region" description="Helical" evidence="1">
    <location>
        <begin position="45"/>
        <end position="62"/>
    </location>
</feature>
<keyword evidence="3" id="KW-1185">Reference proteome</keyword>
<dbReference type="Gene3D" id="3.30.110.70">
    <property type="entry name" value="Hypothetical protein apc22750. Chain B"/>
    <property type="match status" value="1"/>
</dbReference>
<keyword evidence="1" id="KW-1133">Transmembrane helix</keyword>
<dbReference type="eggNOG" id="arCOG02288">
    <property type="taxonomic scope" value="Archaea"/>
</dbReference>
<keyword evidence="1" id="KW-0812">Transmembrane</keyword>
<dbReference type="STRING" id="868131.MSWAN_1088"/>
<proteinExistence type="predicted"/>
<evidence type="ECO:0000313" key="3">
    <source>
        <dbReference type="Proteomes" id="UP000009231"/>
    </source>
</evidence>
<dbReference type="PANTHER" id="PTHR34068:SF1">
    <property type="entry name" value="UPF0145 PROTEIN YBJQ"/>
    <property type="match status" value="1"/>
</dbReference>
<sequence length="277" mass="30309">MPTSIKKGLKEKRWAIVAIVLGILVGFISAFLCVLYHLVIFGFNIMYIVSPLMAGFVETIIARKKYGESIGAISALLTFILINVYGWFYVGWVTNNPVTFNLITLIAIILTIQAAFPIFMNYVLFVVGVSILRKIIGALVYLPSKIWEKPAEVEEEISGPSADEILVDELNMPLVSVPHVVKGKIKRNIGLVTGEAIAEEKESEGLFLKLLSIIQPIELGDINLEKARNEALSRMLQNAKSIGADTVIEVLIDYISVGGLQGNALIVTATGTAVIYE</sequence>
<dbReference type="AlphaFoldDB" id="F6D4B0"/>
<dbReference type="eggNOG" id="arCOG02287">
    <property type="taxonomic scope" value="Archaea"/>
</dbReference>
<dbReference type="Proteomes" id="UP000009231">
    <property type="component" value="Chromosome"/>
</dbReference>
<dbReference type="EMBL" id="CP002772">
    <property type="protein sequence ID" value="AEG18109.1"/>
    <property type="molecule type" value="Genomic_DNA"/>
</dbReference>
<feature type="transmembrane region" description="Helical" evidence="1">
    <location>
        <begin position="102"/>
        <end position="132"/>
    </location>
</feature>
<dbReference type="InterPro" id="IPR002765">
    <property type="entry name" value="UPF0145_YbjQ-like"/>
</dbReference>
<reference evidence="2 3" key="1">
    <citation type="journal article" date="2014" name="Int. J. Syst. Evol. Microbiol.">
        <title>Methanobacterium paludis sp. nov. and a novel strain of Methanobacterium lacus isolated from northern peatlands.</title>
        <authorList>
            <person name="Cadillo-Quiroz H."/>
            <person name="Brauer S.L."/>
            <person name="Goodson N."/>
            <person name="Yavitt J.B."/>
            <person name="Zinder S.H."/>
        </authorList>
    </citation>
    <scope>NUCLEOTIDE SEQUENCE [LARGE SCALE GENOMIC DNA]</scope>
    <source>
        <strain evidence="3">DSM 25820 / JCM 18151 / SWAN1</strain>
    </source>
</reference>
<dbReference type="SUPFAM" id="SSF117782">
    <property type="entry name" value="YbjQ-like"/>
    <property type="match status" value="1"/>
</dbReference>
<dbReference type="HOGENOM" id="CLU_958500_0_0_2"/>
<evidence type="ECO:0000256" key="1">
    <source>
        <dbReference type="SAM" id="Phobius"/>
    </source>
</evidence>
<keyword evidence="1" id="KW-0472">Membrane</keyword>
<protein>
    <submittedName>
        <fullName evidence="2">Uncharacterized protein</fullName>
    </submittedName>
</protein>
<feature type="transmembrane region" description="Helical" evidence="1">
    <location>
        <begin position="69"/>
        <end position="90"/>
    </location>
</feature>
<name>F6D4B0_METPW</name>
<gene>
    <name evidence="2" type="ordered locus">MSWAN_1088</name>
</gene>
<dbReference type="Pfam" id="PF01906">
    <property type="entry name" value="YbjQ_1"/>
    <property type="match status" value="1"/>
</dbReference>
<evidence type="ECO:0000313" key="2">
    <source>
        <dbReference type="EMBL" id="AEG18109.1"/>
    </source>
</evidence>
<organism evidence="2 3">
    <name type="scientific">Methanobacterium paludis (strain DSM 25820 / JCM 18151 / SWAN1)</name>
    <dbReference type="NCBI Taxonomy" id="868131"/>
    <lineage>
        <taxon>Archaea</taxon>
        <taxon>Methanobacteriati</taxon>
        <taxon>Methanobacteriota</taxon>
        <taxon>Methanomada group</taxon>
        <taxon>Methanobacteria</taxon>
        <taxon>Methanobacteriales</taxon>
        <taxon>Methanobacteriaceae</taxon>
        <taxon>Methanobacterium</taxon>
    </lineage>
</organism>
<dbReference type="OrthoDB" id="78231at2157"/>
<dbReference type="PANTHER" id="PTHR34068">
    <property type="entry name" value="UPF0145 PROTEIN YBJQ"/>
    <property type="match status" value="1"/>
</dbReference>